<dbReference type="EMBL" id="PYGA01000026">
    <property type="protein sequence ID" value="PSK89368.1"/>
    <property type="molecule type" value="Genomic_DNA"/>
</dbReference>
<dbReference type="Proteomes" id="UP000240542">
    <property type="component" value="Unassembled WGS sequence"/>
</dbReference>
<reference evidence="1 2" key="1">
    <citation type="submission" date="2018-03" db="EMBL/GenBank/DDBJ databases">
        <title>Genomic Encyclopedia of Archaeal and Bacterial Type Strains, Phase II (KMG-II): from individual species to whole genera.</title>
        <authorList>
            <person name="Goeker M."/>
        </authorList>
    </citation>
    <scope>NUCLEOTIDE SEQUENCE [LARGE SCALE GENOMIC DNA]</scope>
    <source>
        <strain evidence="1 2">DSM 45312</strain>
    </source>
</reference>
<gene>
    <name evidence="1" type="ORF">CLV63_1264</name>
</gene>
<proteinExistence type="predicted"/>
<protein>
    <submittedName>
        <fullName evidence="1">Uncharacterized protein</fullName>
    </submittedName>
</protein>
<dbReference type="AlphaFoldDB" id="A0A2P8CWL4"/>
<sequence length="1160" mass="123626">MVASRARLGDDRFPAGAGLVRVRGRMAAMSPQQQDPHAAVDRLFAELDPLPFPARMRALATWARTAADGDPARLRPLVDELAARGAHGRRLAVFAAAVAGDADYVEARLTDDDAAVRGHAVKAARRLPVGDAALERAMFEAPEAVRRRIPSIITAGGRGALAERLLPRVRAHWGDAEAARLLAACGPAAVERLLPELFIAVARWRPLADRHPDLVLAETARQLAELPEQARTPWWVRNAEIFDVTAEARPLRVLEILEEHAPAHLPGPVRAQLGFLLKAAPGRTIRLITAPHRRVPPPSALLSRTALRRLARTDPPELADLARAWGHTPSSLAALLRALPPSRRGACYDAATAGRAARPEPALLDVLPRTRAQAEARVLAAQERERGAPWVAVLAATAHLPVEEARPELRAAVRRPAAEDRALAYPLLVRNAARSRATDAVTDLLGDLQRLRNEQDPVRSAALAALAETPAWLFSDDHAPLLDSITVAAIEARDSSGRTRAALSALAPAVLREHADSGRRTLLDWALATLGRLSGHTGGADLGRLDTSLRRGQESAVFEALRPMLEAAADKVDHGLTFALARSLGRRARRMPQLQELLWQAVQFGSASTVRQAVDLWLDDPATRAERAAAVLDLDRSAAVLPPVLGVITRVRTDLLDTVLGDTPPYGRFLAAGARWLPPLDGAARWLPRQHAAAARLYTRAAGDASLPKGVRAAHIRAAAAIPDAGSAIVGRHLDSPDTVLAEAALAALVWTDRPADALATLLGHTGDDRARVALYAAARAARFVAPARLAPVLRAALLPEEGGPGSAAKVTSRKELVRLAGTLLPVGTAADILAEVFELPGQHRDVQAACVPAAVELLGAPTAWRLLEQAADAAPAVQGAVLRAAPYDLQADERPRYARLVGRVTHSGDTDTARAALGLLARWSPWYLDAAELLLTAAVDLDDRTSWRAAADGLTALADASDGADPLLSALGRLVESEATAPLPDAEEQRDRPARRRIGHIVARLATNAVMGARPAPRVAARRAADLLAAAPDFLPEAAHLHANALDLDAEPESLHAALRRLGTLHAGRPVLASRTADTLRSRLGTARRPGDPGVLLEVAGRLTAGGDPACGLFALALTRALGERTHWSEEWRARLRDLRGHPDAEVRYAALAQATAVE</sequence>
<accession>A0A2P8CWL4</accession>
<evidence type="ECO:0000313" key="2">
    <source>
        <dbReference type="Proteomes" id="UP000240542"/>
    </source>
</evidence>
<keyword evidence="2" id="KW-1185">Reference proteome</keyword>
<evidence type="ECO:0000313" key="1">
    <source>
        <dbReference type="EMBL" id="PSK89368.1"/>
    </source>
</evidence>
<organism evidence="1 2">
    <name type="scientific">Murinocardiopsis flavida</name>
    <dbReference type="NCBI Taxonomy" id="645275"/>
    <lineage>
        <taxon>Bacteria</taxon>
        <taxon>Bacillati</taxon>
        <taxon>Actinomycetota</taxon>
        <taxon>Actinomycetes</taxon>
        <taxon>Streptosporangiales</taxon>
        <taxon>Nocardiopsidaceae</taxon>
        <taxon>Murinocardiopsis</taxon>
    </lineage>
</organism>
<comment type="caution">
    <text evidence="1">The sequence shown here is derived from an EMBL/GenBank/DDBJ whole genome shotgun (WGS) entry which is preliminary data.</text>
</comment>
<name>A0A2P8CWL4_9ACTN</name>